<dbReference type="Proteomes" id="UP001280121">
    <property type="component" value="Unassembled WGS sequence"/>
</dbReference>
<keyword evidence="6 9" id="KW-0804">Transcription</keyword>
<gene>
    <name evidence="12" type="ORF">Ddye_002422</name>
</gene>
<feature type="compositionally biased region" description="Acidic residues" evidence="10">
    <location>
        <begin position="120"/>
        <end position="130"/>
    </location>
</feature>
<evidence type="ECO:0000256" key="5">
    <source>
        <dbReference type="ARBA" id="ARBA00023125"/>
    </source>
</evidence>
<feature type="domain" description="E2F/DP family winged-helix DNA-binding" evidence="11">
    <location>
        <begin position="166"/>
        <end position="246"/>
    </location>
</feature>
<evidence type="ECO:0000256" key="4">
    <source>
        <dbReference type="ARBA" id="ARBA00023015"/>
    </source>
</evidence>
<dbReference type="PANTHER" id="PTHR12081:SF106">
    <property type="entry name" value="E2F TRANSCRIPTION FACTOR-LIKE E2FE"/>
    <property type="match status" value="1"/>
</dbReference>
<comment type="similarity">
    <text evidence="2 9">Belongs to the E2F/DP family.</text>
</comment>
<name>A0AAD9XRQ4_9ROSI</name>
<keyword evidence="13" id="KW-1185">Reference proteome</keyword>
<dbReference type="InterPro" id="IPR036388">
    <property type="entry name" value="WH-like_DNA-bd_sf"/>
</dbReference>
<dbReference type="SUPFAM" id="SSF46785">
    <property type="entry name" value="Winged helix' DNA-binding domain"/>
    <property type="match status" value="2"/>
</dbReference>
<protein>
    <recommendedName>
        <fullName evidence="11">E2F/DP family winged-helix DNA-binding domain-containing protein</fullName>
    </recommendedName>
</protein>
<evidence type="ECO:0000313" key="12">
    <source>
        <dbReference type="EMBL" id="KAK2663848.1"/>
    </source>
</evidence>
<feature type="region of interest" description="Disordered" evidence="10">
    <location>
        <begin position="109"/>
        <end position="168"/>
    </location>
</feature>
<dbReference type="SMART" id="SM01372">
    <property type="entry name" value="E2F_TDP"/>
    <property type="match status" value="2"/>
</dbReference>
<dbReference type="EMBL" id="JANJYI010000001">
    <property type="protein sequence ID" value="KAK2663848.1"/>
    <property type="molecule type" value="Genomic_DNA"/>
</dbReference>
<keyword evidence="7 9" id="KW-0539">Nucleus</keyword>
<dbReference type="AlphaFoldDB" id="A0AAD9XRQ4"/>
<evidence type="ECO:0000256" key="1">
    <source>
        <dbReference type="ARBA" id="ARBA00004123"/>
    </source>
</evidence>
<evidence type="ECO:0000256" key="6">
    <source>
        <dbReference type="ARBA" id="ARBA00023163"/>
    </source>
</evidence>
<evidence type="ECO:0000256" key="8">
    <source>
        <dbReference type="ARBA" id="ARBA00023306"/>
    </source>
</evidence>
<comment type="caution">
    <text evidence="12">The sequence shown here is derived from an EMBL/GenBank/DDBJ whole genome shotgun (WGS) entry which is preliminary data.</text>
</comment>
<dbReference type="GO" id="GO:0090575">
    <property type="term" value="C:RNA polymerase II transcription regulator complex"/>
    <property type="evidence" value="ECO:0007669"/>
    <property type="project" value="TreeGrafter"/>
</dbReference>
<reference evidence="12" key="1">
    <citation type="journal article" date="2023" name="Plant J.">
        <title>Genome sequences and population genomics provide insights into the demographic history, inbreeding, and mutation load of two 'living fossil' tree species of Dipteronia.</title>
        <authorList>
            <person name="Feng Y."/>
            <person name="Comes H.P."/>
            <person name="Chen J."/>
            <person name="Zhu S."/>
            <person name="Lu R."/>
            <person name="Zhang X."/>
            <person name="Li P."/>
            <person name="Qiu J."/>
            <person name="Olsen K.M."/>
            <person name="Qiu Y."/>
        </authorList>
    </citation>
    <scope>NUCLEOTIDE SEQUENCE</scope>
    <source>
        <strain evidence="12">KIB01</strain>
    </source>
</reference>
<dbReference type="GO" id="GO:0000981">
    <property type="term" value="F:DNA-binding transcription factor activity, RNA polymerase II-specific"/>
    <property type="evidence" value="ECO:0007669"/>
    <property type="project" value="TreeGrafter"/>
</dbReference>
<feature type="compositionally biased region" description="Low complexity" evidence="10">
    <location>
        <begin position="137"/>
        <end position="151"/>
    </location>
</feature>
<dbReference type="FunFam" id="1.10.10.10:FF:000295">
    <property type="entry name" value="E2F transcription factor-like E2FE"/>
    <property type="match status" value="1"/>
</dbReference>
<dbReference type="FunFam" id="1.10.10.10:FF:000073">
    <property type="entry name" value="E2F transcription factor 8"/>
    <property type="match status" value="1"/>
</dbReference>
<dbReference type="InterPro" id="IPR015633">
    <property type="entry name" value="E2F"/>
</dbReference>
<dbReference type="GO" id="GO:0000978">
    <property type="term" value="F:RNA polymerase II cis-regulatory region sequence-specific DNA binding"/>
    <property type="evidence" value="ECO:0007669"/>
    <property type="project" value="InterPro"/>
</dbReference>
<dbReference type="Pfam" id="PF02319">
    <property type="entry name" value="WHD_E2F_TDP"/>
    <property type="match status" value="2"/>
</dbReference>
<evidence type="ECO:0000313" key="13">
    <source>
        <dbReference type="Proteomes" id="UP001280121"/>
    </source>
</evidence>
<keyword evidence="3" id="KW-0678">Repressor</keyword>
<accession>A0AAD9XRQ4</accession>
<dbReference type="InterPro" id="IPR003316">
    <property type="entry name" value="E2F_WHTH_DNA-bd_dom"/>
</dbReference>
<evidence type="ECO:0000256" key="9">
    <source>
        <dbReference type="RuleBase" id="RU003796"/>
    </source>
</evidence>
<keyword evidence="8" id="KW-0131">Cell cycle</keyword>
<dbReference type="Gene3D" id="1.10.10.10">
    <property type="entry name" value="Winged helix-like DNA-binding domain superfamily/Winged helix DNA-binding domain"/>
    <property type="match status" value="2"/>
</dbReference>
<evidence type="ECO:0000256" key="10">
    <source>
        <dbReference type="SAM" id="MobiDB-lite"/>
    </source>
</evidence>
<keyword evidence="4 9" id="KW-0805">Transcription regulation</keyword>
<dbReference type="InterPro" id="IPR036390">
    <property type="entry name" value="WH_DNA-bd_sf"/>
</dbReference>
<comment type="subcellular location">
    <subcellularLocation>
        <location evidence="1 9">Nucleus</location>
    </subcellularLocation>
</comment>
<evidence type="ECO:0000256" key="3">
    <source>
        <dbReference type="ARBA" id="ARBA00022491"/>
    </source>
</evidence>
<sequence>MPQSSSSTKVSDPSSRHHAYSRKQKSLGLLCSNFLSLYNHDGVESIGLDDAAAKLGVERRRIYDIVNVLESVGVLTRRAKNRYTWKGFKAIPKALQDLKEEGLRDSFTTFDGSNNAKVSDDEDEDEDDENSSYPNTGSQSSSNPNGSQSDSLNPKPVLKSSKNDSRREKSLGLLTQNFVRLFVCSNMDMITLDEVAKLLLGDAHNTSIMRTKVRRLYDIANVLSSMNLIEKTHTTDTRKPAFRWLGVKKFEVSYANSLILNESRKRTFGTDVTNISFKRNKVDSSINANISQGIKMHMKVDDLVKVVDRSNSENDAKPGPTSYEFGPFAPATVAEVDATKNNVKRGHDWENLASIYRPQYHNQALRDLFSHYVEAWKSWYTEVAGKQTVQIS</sequence>
<evidence type="ECO:0000256" key="2">
    <source>
        <dbReference type="ARBA" id="ARBA00010940"/>
    </source>
</evidence>
<organism evidence="12 13">
    <name type="scientific">Dipteronia dyeriana</name>
    <dbReference type="NCBI Taxonomy" id="168575"/>
    <lineage>
        <taxon>Eukaryota</taxon>
        <taxon>Viridiplantae</taxon>
        <taxon>Streptophyta</taxon>
        <taxon>Embryophyta</taxon>
        <taxon>Tracheophyta</taxon>
        <taxon>Spermatophyta</taxon>
        <taxon>Magnoliopsida</taxon>
        <taxon>eudicotyledons</taxon>
        <taxon>Gunneridae</taxon>
        <taxon>Pentapetalae</taxon>
        <taxon>rosids</taxon>
        <taxon>malvids</taxon>
        <taxon>Sapindales</taxon>
        <taxon>Sapindaceae</taxon>
        <taxon>Hippocastanoideae</taxon>
        <taxon>Acereae</taxon>
        <taxon>Dipteronia</taxon>
    </lineage>
</organism>
<proteinExistence type="inferred from homology"/>
<evidence type="ECO:0000256" key="7">
    <source>
        <dbReference type="ARBA" id="ARBA00023242"/>
    </source>
</evidence>
<keyword evidence="5 9" id="KW-0238">DNA-binding</keyword>
<evidence type="ECO:0000259" key="11">
    <source>
        <dbReference type="SMART" id="SM01372"/>
    </source>
</evidence>
<feature type="domain" description="E2F/DP family winged-helix DNA-binding" evidence="11">
    <location>
        <begin position="22"/>
        <end position="87"/>
    </location>
</feature>
<dbReference type="PANTHER" id="PTHR12081">
    <property type="entry name" value="TRANSCRIPTION FACTOR E2F"/>
    <property type="match status" value="1"/>
</dbReference>